<organism evidence="3 4">
    <name type="scientific">Candidatus Clostridium radicumherbarum</name>
    <dbReference type="NCBI Taxonomy" id="3381662"/>
    <lineage>
        <taxon>Bacteria</taxon>
        <taxon>Bacillati</taxon>
        <taxon>Bacillota</taxon>
        <taxon>Clostridia</taxon>
        <taxon>Eubacteriales</taxon>
        <taxon>Clostridiaceae</taxon>
        <taxon>Clostridium</taxon>
    </lineage>
</organism>
<feature type="domain" description="DUF2154" evidence="2">
    <location>
        <begin position="50"/>
        <end position="141"/>
    </location>
</feature>
<evidence type="ECO:0000259" key="2">
    <source>
        <dbReference type="Pfam" id="PF17115"/>
    </source>
</evidence>
<evidence type="ECO:0000259" key="1">
    <source>
        <dbReference type="Pfam" id="PF09922"/>
    </source>
</evidence>
<dbReference type="RefSeq" id="WP_406763586.1">
    <property type="nucleotide sequence ID" value="NZ_JBJHZY010000001.1"/>
</dbReference>
<proteinExistence type="predicted"/>
<evidence type="ECO:0000313" key="3">
    <source>
        <dbReference type="EMBL" id="MFL0266972.1"/>
    </source>
</evidence>
<dbReference type="Pfam" id="PF17115">
    <property type="entry name" value="Toast_rack_N"/>
    <property type="match status" value="1"/>
</dbReference>
<dbReference type="EMBL" id="JBJHZY010000001">
    <property type="protein sequence ID" value="MFL0266972.1"/>
    <property type="molecule type" value="Genomic_DNA"/>
</dbReference>
<gene>
    <name evidence="3" type="ORF">ACJDUH_02565</name>
</gene>
<evidence type="ECO:0000313" key="4">
    <source>
        <dbReference type="Proteomes" id="UP001623661"/>
    </source>
</evidence>
<dbReference type="Proteomes" id="UP001623661">
    <property type="component" value="Unassembled WGS sequence"/>
</dbReference>
<comment type="caution">
    <text evidence="3">The sequence shown here is derived from an EMBL/GenBank/DDBJ whole genome shotgun (WGS) entry which is preliminary data.</text>
</comment>
<protein>
    <submittedName>
        <fullName evidence="3">Toast rack family protein</fullName>
    </submittedName>
</protein>
<reference evidence="3 4" key="1">
    <citation type="submission" date="2024-11" db="EMBL/GenBank/DDBJ databases">
        <authorList>
            <person name="Heng Y.C."/>
            <person name="Lim A.C.H."/>
            <person name="Lee J.K.Y."/>
            <person name="Kittelmann S."/>
        </authorList>
    </citation>
    <scope>NUCLEOTIDE SEQUENCE [LARGE SCALE GENOMIC DNA]</scope>
    <source>
        <strain evidence="3 4">WILCCON 0202</strain>
    </source>
</reference>
<sequence>MVSIKRGIGYLILVLVVVISLSGCSVKFTSNNKNGGMGRVDKKVIDLGNAKESEVQIKMAVGELTIDKSTDKMMDGSFTYTKEDWKPEVGYSESGDKGIIDIKSPSDMQMNNNISIGKSEYTWDLAFNKDIPMDMNIDMGVGEAKVNLQELNMRNLYVKTGVGAVSIDISGKYKNDVNVSIEGGIGKTTVYVPKDIGVKIKANNGIGGLKTKGFIKKNDEYVNDSYGKTQNNIIVDVKVGIGDLEIKLK</sequence>
<feature type="domain" description="Cell wall-active antibiotics response LiaF-like C-terminal" evidence="1">
    <location>
        <begin position="142"/>
        <end position="246"/>
    </location>
</feature>
<dbReference type="PROSITE" id="PS51257">
    <property type="entry name" value="PROKAR_LIPOPROTEIN"/>
    <property type="match status" value="1"/>
</dbReference>
<accession>A0ABW8TSA9</accession>
<dbReference type="Pfam" id="PF09922">
    <property type="entry name" value="LiaF-like_C"/>
    <property type="match status" value="1"/>
</dbReference>
<name>A0ABW8TSA9_9CLOT</name>
<keyword evidence="4" id="KW-1185">Reference proteome</keyword>
<dbReference type="InterPro" id="IPR031346">
    <property type="entry name" value="DUF2154_N"/>
</dbReference>
<dbReference type="InterPro" id="IPR024425">
    <property type="entry name" value="LiaF-like_C"/>
</dbReference>